<evidence type="ECO:0008006" key="4">
    <source>
        <dbReference type="Google" id="ProtNLM"/>
    </source>
</evidence>
<keyword evidence="1" id="KW-1133">Transmembrane helix</keyword>
<organism evidence="2 3">
    <name type="scientific">Parasulfuritortus cantonensis</name>
    <dbReference type="NCBI Taxonomy" id="2528202"/>
    <lineage>
        <taxon>Bacteria</taxon>
        <taxon>Pseudomonadati</taxon>
        <taxon>Pseudomonadota</taxon>
        <taxon>Betaproteobacteria</taxon>
        <taxon>Nitrosomonadales</taxon>
        <taxon>Thiobacillaceae</taxon>
        <taxon>Parasulfuritortus</taxon>
    </lineage>
</organism>
<accession>A0A4R1BCP5</accession>
<dbReference type="PROSITE" id="PS00409">
    <property type="entry name" value="PROKAR_NTER_METHYL"/>
    <property type="match status" value="1"/>
</dbReference>
<feature type="transmembrane region" description="Helical" evidence="1">
    <location>
        <begin position="12"/>
        <end position="36"/>
    </location>
</feature>
<evidence type="ECO:0000313" key="3">
    <source>
        <dbReference type="Proteomes" id="UP000295443"/>
    </source>
</evidence>
<name>A0A4R1BCP5_9PROT</name>
<sequence length="255" mass="27013">MLTRVQRRQTGVSLVELMIGITIGMVIVAGALAIYLSSLRGGSDTLRSAKLNQALRASMDIMVNDIRRAGFWASATASSTNPFSERGGSTQTDLAIHSVSTTGDCVLFSYDAVYKAGNTAGSVDSDDFFGYRLTGGAVVMRQGNGDGQYTASCTGATGWERFTDTNDVVVDTLSFSTTGSQCVNARTNAVWTSTSATVPPCESSTTGYSATTGDRLIELRQVSITLAGHLTADPVMRISLTQPVRVRNDRVIIAP</sequence>
<gene>
    <name evidence="2" type="ORF">EZJ19_09300</name>
</gene>
<dbReference type="EMBL" id="SJZB01000033">
    <property type="protein sequence ID" value="TCJ14767.1"/>
    <property type="molecule type" value="Genomic_DNA"/>
</dbReference>
<evidence type="ECO:0000256" key="1">
    <source>
        <dbReference type="SAM" id="Phobius"/>
    </source>
</evidence>
<keyword evidence="1" id="KW-0812">Transmembrane</keyword>
<evidence type="ECO:0000313" key="2">
    <source>
        <dbReference type="EMBL" id="TCJ14767.1"/>
    </source>
</evidence>
<proteinExistence type="predicted"/>
<dbReference type="AlphaFoldDB" id="A0A4R1BCP5"/>
<protein>
    <recommendedName>
        <fullName evidence="4">Prepilin-type N-terminal cleavage/methylation domain-containing protein</fullName>
    </recommendedName>
</protein>
<reference evidence="2 3" key="1">
    <citation type="submission" date="2019-03" db="EMBL/GenBank/DDBJ databases">
        <title>Genome sequence of Thiobacillaceae bacterium LSR1, a sulfur-oxidizing bacterium isolated from freshwater sediment.</title>
        <authorList>
            <person name="Li S."/>
        </authorList>
    </citation>
    <scope>NUCLEOTIDE SEQUENCE [LARGE SCALE GENOMIC DNA]</scope>
    <source>
        <strain evidence="2 3">LSR1</strain>
    </source>
</reference>
<keyword evidence="1" id="KW-0472">Membrane</keyword>
<dbReference type="OrthoDB" id="5296662at2"/>
<dbReference type="RefSeq" id="WP_131446880.1">
    <property type="nucleotide sequence ID" value="NZ_SJZB01000033.1"/>
</dbReference>
<comment type="caution">
    <text evidence="2">The sequence shown here is derived from an EMBL/GenBank/DDBJ whole genome shotgun (WGS) entry which is preliminary data.</text>
</comment>
<keyword evidence="3" id="KW-1185">Reference proteome</keyword>
<dbReference type="Pfam" id="PF07963">
    <property type="entry name" value="N_methyl"/>
    <property type="match status" value="1"/>
</dbReference>
<dbReference type="Proteomes" id="UP000295443">
    <property type="component" value="Unassembled WGS sequence"/>
</dbReference>
<dbReference type="InterPro" id="IPR012902">
    <property type="entry name" value="N_methyl_site"/>
</dbReference>